<dbReference type="Pfam" id="PF04116">
    <property type="entry name" value="FA_hydroxylase"/>
    <property type="match status" value="1"/>
</dbReference>
<dbReference type="Proteomes" id="UP001153069">
    <property type="component" value="Unassembled WGS sequence"/>
</dbReference>
<comment type="caution">
    <text evidence="7">The sequence shown here is derived from an EMBL/GenBank/DDBJ whole genome shotgun (WGS) entry which is preliminary data.</text>
</comment>
<evidence type="ECO:0000256" key="1">
    <source>
        <dbReference type="ARBA" id="ARBA00004370"/>
    </source>
</evidence>
<evidence type="ECO:0000256" key="5">
    <source>
        <dbReference type="SAM" id="Phobius"/>
    </source>
</evidence>
<name>A0A9N8DZE2_9STRA</name>
<accession>A0A9N8DZE2</accession>
<dbReference type="GO" id="GO:0008610">
    <property type="term" value="P:lipid biosynthetic process"/>
    <property type="evidence" value="ECO:0007669"/>
    <property type="project" value="InterPro"/>
</dbReference>
<feature type="transmembrane region" description="Helical" evidence="5">
    <location>
        <begin position="183"/>
        <end position="201"/>
    </location>
</feature>
<comment type="subcellular location">
    <subcellularLocation>
        <location evidence="1">Membrane</location>
    </subcellularLocation>
</comment>
<keyword evidence="3 5" id="KW-1133">Transmembrane helix</keyword>
<keyword evidence="4 5" id="KW-0472">Membrane</keyword>
<evidence type="ECO:0000256" key="3">
    <source>
        <dbReference type="ARBA" id="ARBA00022989"/>
    </source>
</evidence>
<keyword evidence="8" id="KW-1185">Reference proteome</keyword>
<proteinExistence type="predicted"/>
<dbReference type="PANTHER" id="PTHR11863">
    <property type="entry name" value="STEROL DESATURASE"/>
    <property type="match status" value="1"/>
</dbReference>
<evidence type="ECO:0000313" key="8">
    <source>
        <dbReference type="Proteomes" id="UP001153069"/>
    </source>
</evidence>
<dbReference type="AlphaFoldDB" id="A0A9N8DZE2"/>
<feature type="domain" description="Fatty acid hydroxylase" evidence="6">
    <location>
        <begin position="188"/>
        <end position="322"/>
    </location>
</feature>
<dbReference type="GO" id="GO:0005506">
    <property type="term" value="F:iron ion binding"/>
    <property type="evidence" value="ECO:0007669"/>
    <property type="project" value="InterPro"/>
</dbReference>
<evidence type="ECO:0000313" key="7">
    <source>
        <dbReference type="EMBL" id="CAB9511701.1"/>
    </source>
</evidence>
<dbReference type="EMBL" id="CAICTM010000497">
    <property type="protein sequence ID" value="CAB9511701.1"/>
    <property type="molecule type" value="Genomic_DNA"/>
</dbReference>
<reference evidence="7" key="1">
    <citation type="submission" date="2020-06" db="EMBL/GenBank/DDBJ databases">
        <authorList>
            <consortium name="Plant Systems Biology data submission"/>
        </authorList>
    </citation>
    <scope>NUCLEOTIDE SEQUENCE</scope>
    <source>
        <strain evidence="7">D6</strain>
    </source>
</reference>
<gene>
    <name evidence="7" type="ORF">SEMRO_498_G154960.1</name>
</gene>
<evidence type="ECO:0000256" key="4">
    <source>
        <dbReference type="ARBA" id="ARBA00023136"/>
    </source>
</evidence>
<evidence type="ECO:0000259" key="6">
    <source>
        <dbReference type="Pfam" id="PF04116"/>
    </source>
</evidence>
<dbReference type="OrthoDB" id="1658724at2759"/>
<organism evidence="7 8">
    <name type="scientific">Seminavis robusta</name>
    <dbReference type="NCBI Taxonomy" id="568900"/>
    <lineage>
        <taxon>Eukaryota</taxon>
        <taxon>Sar</taxon>
        <taxon>Stramenopiles</taxon>
        <taxon>Ochrophyta</taxon>
        <taxon>Bacillariophyta</taxon>
        <taxon>Bacillariophyceae</taxon>
        <taxon>Bacillariophycidae</taxon>
        <taxon>Naviculales</taxon>
        <taxon>Naviculaceae</taxon>
        <taxon>Seminavis</taxon>
    </lineage>
</organism>
<feature type="transmembrane region" description="Helical" evidence="5">
    <location>
        <begin position="81"/>
        <end position="105"/>
    </location>
</feature>
<sequence>MSTATKTVEKSTNEKVIWGSDLHLHTSFWQQEVNRYRPSVWLLVKFAVLYTYFKGMTDLGGAYWPRIVQYCNEKNIDPADIALPGAMGLAFTFFAIYGYGFFGFINYYCDDWDFFKRIRIHKGDWAWVTDPREDGSGVYSDMFKAWLFNNSLYIPTFPLVKYVIGTSCPFRTDADSLPGYFELIWQVAFSVVCFDVVFYHIHRMLHHKDFYWIHRKHHSVTVVVGPVGAFYHPIDEWLEAITASLFGPLLLWDKMHIVSFQAWFVFAIWAALEIHCGYELPWNMYQALPFSVDARYHDFHHRYHHRGNYAAVFTIWDYIYGTNKEYYEWVRNGGPFEDFTDVPFDENNKVQQKKLN</sequence>
<dbReference type="InterPro" id="IPR006694">
    <property type="entry name" value="Fatty_acid_hydroxylase"/>
</dbReference>
<keyword evidence="2 5" id="KW-0812">Transmembrane</keyword>
<evidence type="ECO:0000256" key="2">
    <source>
        <dbReference type="ARBA" id="ARBA00022692"/>
    </source>
</evidence>
<dbReference type="GO" id="GO:0016491">
    <property type="term" value="F:oxidoreductase activity"/>
    <property type="evidence" value="ECO:0007669"/>
    <property type="project" value="InterPro"/>
</dbReference>
<dbReference type="InterPro" id="IPR050307">
    <property type="entry name" value="Sterol_Desaturase_Related"/>
</dbReference>
<dbReference type="GO" id="GO:0016020">
    <property type="term" value="C:membrane"/>
    <property type="evidence" value="ECO:0007669"/>
    <property type="project" value="UniProtKB-SubCell"/>
</dbReference>
<protein>
    <submittedName>
        <fullName evidence="7">Fatty acid hydroxylase domain-containing protein 2</fullName>
    </submittedName>
</protein>